<dbReference type="InterPro" id="IPR045110">
    <property type="entry name" value="XMAP215"/>
</dbReference>
<reference evidence="1" key="1">
    <citation type="submission" date="2018-01" db="EMBL/GenBank/DDBJ databases">
        <authorList>
            <person name="Mao J.F."/>
        </authorList>
    </citation>
    <scope>NUCLEOTIDE SEQUENCE</scope>
    <source>
        <strain evidence="1">Huo1</strain>
        <tissue evidence="1">Leaf</tissue>
    </source>
</reference>
<dbReference type="GO" id="GO:0061863">
    <property type="term" value="F:microtubule plus end polymerase"/>
    <property type="evidence" value="ECO:0007669"/>
    <property type="project" value="InterPro"/>
</dbReference>
<protein>
    <recommendedName>
        <fullName evidence="3">Cytoskeleton-associated protein 5</fullName>
    </recommendedName>
</protein>
<dbReference type="EMBL" id="PNBA02000022">
    <property type="protein sequence ID" value="KAG6385436.1"/>
    <property type="molecule type" value="Genomic_DNA"/>
</dbReference>
<accession>A0A8X8YYJ7</accession>
<dbReference type="Proteomes" id="UP000298416">
    <property type="component" value="Unassembled WGS sequence"/>
</dbReference>
<reference evidence="1" key="2">
    <citation type="submission" date="2020-08" db="EMBL/GenBank/DDBJ databases">
        <title>Plant Genome Project.</title>
        <authorList>
            <person name="Zhang R.-G."/>
        </authorList>
    </citation>
    <scope>NUCLEOTIDE SEQUENCE</scope>
    <source>
        <strain evidence="1">Huo1</strain>
        <tissue evidence="1">Leaf</tissue>
    </source>
</reference>
<dbReference type="GO" id="GO:0007051">
    <property type="term" value="P:spindle organization"/>
    <property type="evidence" value="ECO:0007669"/>
    <property type="project" value="InterPro"/>
</dbReference>
<keyword evidence="2" id="KW-1185">Reference proteome</keyword>
<sequence length="273" mass="30755">MKEWKNPKVLREKPILMVSVVDDFVTSHIKLKRRRITINIVTFAGTSDYNQSSAAATRNATVKLYEKFLYEASVAPTKSTSSAVTGGMDGLPREDISERISPTCLEMPWLQQKHMHESTLSTLDTWLGVAHPNKMLPYITALSIVDLIVCCCLQLPYITAVLTYAKVGAEERKDFFDWLSRKLPSLSEFPDVIQLLKPTAFAMADKSVDVRKSAACFNEILSVCGQETRVVPNKGYGQEYILSAQDINTNLKDSRKDYCFQIQIQDLEVSVLF</sequence>
<dbReference type="PANTHER" id="PTHR12609">
    <property type="entry name" value="MICROTUBULE ASSOCIATED PROTEIN XMAP215"/>
    <property type="match status" value="1"/>
</dbReference>
<dbReference type="GO" id="GO:0030951">
    <property type="term" value="P:establishment or maintenance of microtubule cytoskeleton polarity"/>
    <property type="evidence" value="ECO:0007669"/>
    <property type="project" value="InterPro"/>
</dbReference>
<gene>
    <name evidence="1" type="ORF">SASPL_154271</name>
</gene>
<dbReference type="GO" id="GO:0051010">
    <property type="term" value="F:microtubule plus-end binding"/>
    <property type="evidence" value="ECO:0007669"/>
    <property type="project" value="InterPro"/>
</dbReference>
<dbReference type="GO" id="GO:0046785">
    <property type="term" value="P:microtubule polymerization"/>
    <property type="evidence" value="ECO:0007669"/>
    <property type="project" value="InterPro"/>
</dbReference>
<dbReference type="AlphaFoldDB" id="A0A8X8YYJ7"/>
<organism evidence="1">
    <name type="scientific">Salvia splendens</name>
    <name type="common">Scarlet sage</name>
    <dbReference type="NCBI Taxonomy" id="180675"/>
    <lineage>
        <taxon>Eukaryota</taxon>
        <taxon>Viridiplantae</taxon>
        <taxon>Streptophyta</taxon>
        <taxon>Embryophyta</taxon>
        <taxon>Tracheophyta</taxon>
        <taxon>Spermatophyta</taxon>
        <taxon>Magnoliopsida</taxon>
        <taxon>eudicotyledons</taxon>
        <taxon>Gunneridae</taxon>
        <taxon>Pentapetalae</taxon>
        <taxon>asterids</taxon>
        <taxon>lamiids</taxon>
        <taxon>Lamiales</taxon>
        <taxon>Lamiaceae</taxon>
        <taxon>Nepetoideae</taxon>
        <taxon>Mentheae</taxon>
        <taxon>Salviinae</taxon>
        <taxon>Salvia</taxon>
        <taxon>Salvia subgen. Calosphace</taxon>
        <taxon>core Calosphace</taxon>
    </lineage>
</organism>
<name>A0A8X8YYJ7_SALSN</name>
<evidence type="ECO:0008006" key="3">
    <source>
        <dbReference type="Google" id="ProtNLM"/>
    </source>
</evidence>
<proteinExistence type="predicted"/>
<comment type="caution">
    <text evidence="1">The sequence shown here is derived from an EMBL/GenBank/DDBJ whole genome shotgun (WGS) entry which is preliminary data.</text>
</comment>
<evidence type="ECO:0000313" key="2">
    <source>
        <dbReference type="Proteomes" id="UP000298416"/>
    </source>
</evidence>
<evidence type="ECO:0000313" key="1">
    <source>
        <dbReference type="EMBL" id="KAG6385436.1"/>
    </source>
</evidence>